<sequence length="148" mass="16371">METTQPPVPIPCPRSRQPPPPPPMADIENAGGVVGWPVRRRRAQDLLERSGSALRGGAWALSLLVCLVMPCNEHGDWMQFYAFKEYRYVAEIGLLAFIYTTLQLVRYAVRLAGGQDLPLHTGLLLDFAGDQVRLASPLLFTRALLSEG</sequence>
<comment type="caution">
    <text evidence="11">The sequence shown here is derived from an EMBL/GenBank/DDBJ whole genome shotgun (WGS) entry which is preliminary data.</text>
</comment>
<keyword evidence="6" id="KW-1133">Transmembrane helix</keyword>
<evidence type="ECO:0000256" key="8">
    <source>
        <dbReference type="RuleBase" id="RU361233"/>
    </source>
</evidence>
<dbReference type="PANTHER" id="PTHR33573">
    <property type="entry name" value="CASP-LIKE PROTEIN 4A4"/>
    <property type="match status" value="1"/>
</dbReference>
<evidence type="ECO:0000256" key="4">
    <source>
        <dbReference type="ARBA" id="ARBA00022475"/>
    </source>
</evidence>
<dbReference type="AlphaFoldDB" id="A0A5J9U4V5"/>
<gene>
    <name evidence="11" type="ORF">EJB05_34854</name>
</gene>
<feature type="non-terminal residue" evidence="11">
    <location>
        <position position="1"/>
    </location>
</feature>
<name>A0A5J9U4V5_9POAL</name>
<dbReference type="EMBL" id="RWGY01000029">
    <property type="protein sequence ID" value="TVU18742.1"/>
    <property type="molecule type" value="Genomic_DNA"/>
</dbReference>
<comment type="subunit">
    <text evidence="3 8">Homodimer and heterodimers.</text>
</comment>
<feature type="domain" description="Casparian strip membrane protein" evidence="10">
    <location>
        <begin position="47"/>
        <end position="132"/>
    </location>
</feature>
<evidence type="ECO:0000313" key="12">
    <source>
        <dbReference type="Proteomes" id="UP000324897"/>
    </source>
</evidence>
<comment type="similarity">
    <text evidence="2 8">Belongs to the Casparian strip membrane proteins (CASP) family.</text>
</comment>
<keyword evidence="12" id="KW-1185">Reference proteome</keyword>
<evidence type="ECO:0000313" key="11">
    <source>
        <dbReference type="EMBL" id="TVU18742.1"/>
    </source>
</evidence>
<comment type="subcellular location">
    <subcellularLocation>
        <location evidence="1 8">Cell membrane</location>
        <topology evidence="1 8">Multi-pass membrane protein</topology>
    </subcellularLocation>
</comment>
<keyword evidence="4 8" id="KW-1003">Cell membrane</keyword>
<proteinExistence type="inferred from homology"/>
<evidence type="ECO:0000256" key="1">
    <source>
        <dbReference type="ARBA" id="ARBA00004651"/>
    </source>
</evidence>
<dbReference type="GO" id="GO:0005886">
    <property type="term" value="C:plasma membrane"/>
    <property type="evidence" value="ECO:0007669"/>
    <property type="project" value="UniProtKB-SubCell"/>
</dbReference>
<dbReference type="Gramene" id="TVU18742">
    <property type="protein sequence ID" value="TVU18742"/>
    <property type="gene ID" value="EJB05_34854"/>
</dbReference>
<dbReference type="PANTHER" id="PTHR33573:SF57">
    <property type="entry name" value="CASP-LIKE PROTEIN 4B1"/>
    <property type="match status" value="1"/>
</dbReference>
<evidence type="ECO:0000256" key="6">
    <source>
        <dbReference type="ARBA" id="ARBA00022989"/>
    </source>
</evidence>
<evidence type="ECO:0000256" key="7">
    <source>
        <dbReference type="ARBA" id="ARBA00023136"/>
    </source>
</evidence>
<reference evidence="11 12" key="1">
    <citation type="journal article" date="2019" name="Sci. Rep.">
        <title>A high-quality genome of Eragrostis curvula grass provides insights into Poaceae evolution and supports new strategies to enhance forage quality.</title>
        <authorList>
            <person name="Carballo J."/>
            <person name="Santos B.A.C.M."/>
            <person name="Zappacosta D."/>
            <person name="Garbus I."/>
            <person name="Selva J.P."/>
            <person name="Gallo C.A."/>
            <person name="Diaz A."/>
            <person name="Albertini E."/>
            <person name="Caccamo M."/>
            <person name="Echenique V."/>
        </authorList>
    </citation>
    <scope>NUCLEOTIDE SEQUENCE [LARGE SCALE GENOMIC DNA]</scope>
    <source>
        <strain evidence="12">cv. Victoria</strain>
        <tissue evidence="11">Leaf</tissue>
    </source>
</reference>
<accession>A0A5J9U4V5</accession>
<evidence type="ECO:0000256" key="2">
    <source>
        <dbReference type="ARBA" id="ARBA00007651"/>
    </source>
</evidence>
<keyword evidence="7" id="KW-0472">Membrane</keyword>
<dbReference type="InterPro" id="IPR006702">
    <property type="entry name" value="CASP_dom"/>
</dbReference>
<evidence type="ECO:0000259" key="10">
    <source>
        <dbReference type="Pfam" id="PF04535"/>
    </source>
</evidence>
<evidence type="ECO:0000256" key="9">
    <source>
        <dbReference type="SAM" id="MobiDB-lite"/>
    </source>
</evidence>
<evidence type="ECO:0000256" key="5">
    <source>
        <dbReference type="ARBA" id="ARBA00022692"/>
    </source>
</evidence>
<feature type="region of interest" description="Disordered" evidence="9">
    <location>
        <begin position="1"/>
        <end position="27"/>
    </location>
</feature>
<feature type="compositionally biased region" description="Pro residues" evidence="9">
    <location>
        <begin position="1"/>
        <end position="24"/>
    </location>
</feature>
<dbReference type="OrthoDB" id="1924823at2759"/>
<dbReference type="Proteomes" id="UP000324897">
    <property type="component" value="Chromosome 7"/>
</dbReference>
<evidence type="ECO:0000256" key="3">
    <source>
        <dbReference type="ARBA" id="ARBA00011489"/>
    </source>
</evidence>
<protein>
    <recommendedName>
        <fullName evidence="8">CASP-like protein</fullName>
    </recommendedName>
</protein>
<keyword evidence="5" id="KW-0812">Transmembrane</keyword>
<dbReference type="Pfam" id="PF04535">
    <property type="entry name" value="CASP_dom"/>
    <property type="match status" value="1"/>
</dbReference>
<organism evidence="11 12">
    <name type="scientific">Eragrostis curvula</name>
    <name type="common">weeping love grass</name>
    <dbReference type="NCBI Taxonomy" id="38414"/>
    <lineage>
        <taxon>Eukaryota</taxon>
        <taxon>Viridiplantae</taxon>
        <taxon>Streptophyta</taxon>
        <taxon>Embryophyta</taxon>
        <taxon>Tracheophyta</taxon>
        <taxon>Spermatophyta</taxon>
        <taxon>Magnoliopsida</taxon>
        <taxon>Liliopsida</taxon>
        <taxon>Poales</taxon>
        <taxon>Poaceae</taxon>
        <taxon>PACMAD clade</taxon>
        <taxon>Chloridoideae</taxon>
        <taxon>Eragrostideae</taxon>
        <taxon>Eragrostidinae</taxon>
        <taxon>Eragrostis</taxon>
    </lineage>
</organism>